<sequence>MVDNSKIEKGELFNLSFDDKKVVLGWVLLLTQDNEEYLIRQNSGLIGFGKHKIKREIYKSNVDLRDKIISKDEMKNVMKKKSERNFIGISIGIVLSAILRHSIEKSWIFGETNFPPNILTGIFNLMIFWTIFSLIFYLISKYRKQRFLSNVEKFCNGDLDLVGKGYEINVSLEKEVPIKNILPLIFLIGIIVFVTIILPFLVQERLFAILITVIALLLFFNGNTILNKKKVEYLITRMEK</sequence>
<keyword evidence="1" id="KW-0472">Membrane</keyword>
<reference evidence="3" key="1">
    <citation type="journal article" date="2019" name="Int. J. Syst. Evol. Microbiol.">
        <title>The Global Catalogue of Microorganisms (GCM) 10K type strain sequencing project: providing services to taxonomists for standard genome sequencing and annotation.</title>
        <authorList>
            <consortium name="The Broad Institute Genomics Platform"/>
            <consortium name="The Broad Institute Genome Sequencing Center for Infectious Disease"/>
            <person name="Wu L."/>
            <person name="Ma J."/>
        </authorList>
    </citation>
    <scope>NUCLEOTIDE SEQUENCE [LARGE SCALE GENOMIC DNA]</scope>
    <source>
        <strain evidence="3">CGMCC 1.15942</strain>
    </source>
</reference>
<accession>A0ABQ1PDP6</accession>
<evidence type="ECO:0000256" key="1">
    <source>
        <dbReference type="SAM" id="Phobius"/>
    </source>
</evidence>
<dbReference type="RefSeq" id="WP_088270512.1">
    <property type="nucleotide sequence ID" value="NZ_BMKI01000006.1"/>
</dbReference>
<gene>
    <name evidence="2" type="ORF">GCM10011573_26140</name>
</gene>
<proteinExistence type="predicted"/>
<dbReference type="EMBL" id="BMKI01000006">
    <property type="protein sequence ID" value="GGC95234.1"/>
    <property type="molecule type" value="Genomic_DNA"/>
</dbReference>
<evidence type="ECO:0008006" key="4">
    <source>
        <dbReference type="Google" id="ProtNLM"/>
    </source>
</evidence>
<keyword evidence="1" id="KW-0812">Transmembrane</keyword>
<keyword evidence="3" id="KW-1185">Reference proteome</keyword>
<comment type="caution">
    <text evidence="2">The sequence shown here is derived from an EMBL/GenBank/DDBJ whole genome shotgun (WGS) entry which is preliminary data.</text>
</comment>
<organism evidence="2 3">
    <name type="scientific">Enterococcus wangshanyuanii</name>
    <dbReference type="NCBI Taxonomy" id="2005703"/>
    <lineage>
        <taxon>Bacteria</taxon>
        <taxon>Bacillati</taxon>
        <taxon>Bacillota</taxon>
        <taxon>Bacilli</taxon>
        <taxon>Lactobacillales</taxon>
        <taxon>Enterococcaceae</taxon>
        <taxon>Enterococcus</taxon>
    </lineage>
</organism>
<feature type="transmembrane region" description="Helical" evidence="1">
    <location>
        <begin position="85"/>
        <end position="103"/>
    </location>
</feature>
<keyword evidence="1" id="KW-1133">Transmembrane helix</keyword>
<evidence type="ECO:0000313" key="2">
    <source>
        <dbReference type="EMBL" id="GGC95234.1"/>
    </source>
</evidence>
<name>A0ABQ1PDP6_9ENTE</name>
<feature type="transmembrane region" description="Helical" evidence="1">
    <location>
        <begin position="181"/>
        <end position="201"/>
    </location>
</feature>
<feature type="transmembrane region" description="Helical" evidence="1">
    <location>
        <begin position="118"/>
        <end position="139"/>
    </location>
</feature>
<feature type="transmembrane region" description="Helical" evidence="1">
    <location>
        <begin position="207"/>
        <end position="226"/>
    </location>
</feature>
<evidence type="ECO:0000313" key="3">
    <source>
        <dbReference type="Proteomes" id="UP000630615"/>
    </source>
</evidence>
<protein>
    <recommendedName>
        <fullName evidence="4">DUF443 family protein</fullName>
    </recommendedName>
</protein>
<dbReference type="Proteomes" id="UP000630615">
    <property type="component" value="Unassembled WGS sequence"/>
</dbReference>